<reference evidence="1 2" key="1">
    <citation type="submission" date="2016-10" db="EMBL/GenBank/DDBJ databases">
        <authorList>
            <person name="de Groot N.N."/>
        </authorList>
    </citation>
    <scope>NUCLEOTIDE SEQUENCE [LARGE SCALE GENOMIC DNA]</scope>
    <source>
        <strain evidence="1 2">GAS522</strain>
    </source>
</reference>
<evidence type="ECO:0000313" key="2">
    <source>
        <dbReference type="Proteomes" id="UP000183208"/>
    </source>
</evidence>
<gene>
    <name evidence="1" type="ORF">SAMN05444171_0809</name>
</gene>
<sequence length="204" mass="22555">MPPRAVCPLAFPCPVLRSPAFPTSQPSREILPIAGQQNKRAAAVRNQQWLARACPPEFGSNHGLVWLMIGYSRDQPTSVPVRARSVDTPDTVPKLPLRRLAIRHSFQTAMTGDISCKIWAVSRRTKCSRVKRFSRRGPFVAGLVAAARQFITLVSVAAAAWPLGSRAQQSGWGSEMKRRGRGWLKRTGAPFNSFAWPLGSARQR</sequence>
<proteinExistence type="predicted"/>
<protein>
    <submittedName>
        <fullName evidence="1">Uncharacterized protein</fullName>
    </submittedName>
</protein>
<dbReference type="AlphaFoldDB" id="A0A1M7LK88"/>
<evidence type="ECO:0000313" key="1">
    <source>
        <dbReference type="EMBL" id="SEC17141.1"/>
    </source>
</evidence>
<accession>A0A1M7LK88</accession>
<name>A0A1M7LK88_9BRAD</name>
<dbReference type="Proteomes" id="UP000183208">
    <property type="component" value="Unassembled WGS sequence"/>
</dbReference>
<dbReference type="EMBL" id="FNTI01000001">
    <property type="protein sequence ID" value="SEC17141.1"/>
    <property type="molecule type" value="Genomic_DNA"/>
</dbReference>
<organism evidence="1 2">
    <name type="scientific">Bradyrhizobium lablabi</name>
    <dbReference type="NCBI Taxonomy" id="722472"/>
    <lineage>
        <taxon>Bacteria</taxon>
        <taxon>Pseudomonadati</taxon>
        <taxon>Pseudomonadota</taxon>
        <taxon>Alphaproteobacteria</taxon>
        <taxon>Hyphomicrobiales</taxon>
        <taxon>Nitrobacteraceae</taxon>
        <taxon>Bradyrhizobium</taxon>
    </lineage>
</organism>